<keyword evidence="4" id="KW-0966">Cell projection</keyword>
<proteinExistence type="inferred from homology"/>
<feature type="region of interest" description="Disordered" evidence="2">
    <location>
        <begin position="1"/>
        <end position="21"/>
    </location>
</feature>
<dbReference type="SUPFAM" id="SSF160544">
    <property type="entry name" value="EscU C-terminal domain-like"/>
    <property type="match status" value="1"/>
</dbReference>
<evidence type="ECO:0000256" key="2">
    <source>
        <dbReference type="SAM" id="MobiDB-lite"/>
    </source>
</evidence>
<keyword evidence="4" id="KW-0969">Cilium</keyword>
<feature type="transmembrane region" description="Helical" evidence="3">
    <location>
        <begin position="78"/>
        <end position="109"/>
    </location>
</feature>
<evidence type="ECO:0000256" key="1">
    <source>
        <dbReference type="ARBA" id="ARBA00010690"/>
    </source>
</evidence>
<dbReference type="PRINTS" id="PR00950">
    <property type="entry name" value="TYPE3IMSPROT"/>
</dbReference>
<dbReference type="PANTHER" id="PTHR30531">
    <property type="entry name" value="FLAGELLAR BIOSYNTHETIC PROTEIN FLHB"/>
    <property type="match status" value="1"/>
</dbReference>
<dbReference type="GO" id="GO:0009306">
    <property type="term" value="P:protein secretion"/>
    <property type="evidence" value="ECO:0007669"/>
    <property type="project" value="InterPro"/>
</dbReference>
<feature type="transmembrane region" description="Helical" evidence="3">
    <location>
        <begin position="31"/>
        <end position="52"/>
    </location>
</feature>
<dbReference type="Proteomes" id="UP001165679">
    <property type="component" value="Unassembled WGS sequence"/>
</dbReference>
<comment type="caution">
    <text evidence="4">The sequence shown here is derived from an EMBL/GenBank/DDBJ whole genome shotgun (WGS) entry which is preliminary data.</text>
</comment>
<dbReference type="Gene3D" id="3.40.1690.10">
    <property type="entry name" value="secretion proteins EscU"/>
    <property type="match status" value="1"/>
</dbReference>
<dbReference type="Pfam" id="PF01312">
    <property type="entry name" value="Bac_export_2"/>
    <property type="match status" value="1"/>
</dbReference>
<protein>
    <submittedName>
        <fullName evidence="4">Flagellar type III secretion system protein FlhB</fullName>
    </submittedName>
</protein>
<keyword evidence="3" id="KW-1133">Transmembrane helix</keyword>
<dbReference type="InterPro" id="IPR029025">
    <property type="entry name" value="T3SS_substrate_exporter_C"/>
</dbReference>
<dbReference type="InterPro" id="IPR006135">
    <property type="entry name" value="T3SS_substrate_exporter"/>
</dbReference>
<keyword evidence="4" id="KW-0282">Flagellum</keyword>
<dbReference type="EMBL" id="JAPDNT010000006">
    <property type="protein sequence ID" value="MCW3475095.1"/>
    <property type="molecule type" value="Genomic_DNA"/>
</dbReference>
<reference evidence="4" key="2">
    <citation type="submission" date="2022-10" db="EMBL/GenBank/DDBJ databases">
        <authorList>
            <person name="Trinh H.N."/>
        </authorList>
    </citation>
    <scope>NUCLEOTIDE SEQUENCE</scope>
    <source>
        <strain evidence="4">RN2-1</strain>
    </source>
</reference>
<dbReference type="GO" id="GO:0005886">
    <property type="term" value="C:plasma membrane"/>
    <property type="evidence" value="ECO:0007669"/>
    <property type="project" value="TreeGrafter"/>
</dbReference>
<evidence type="ECO:0000256" key="3">
    <source>
        <dbReference type="SAM" id="Phobius"/>
    </source>
</evidence>
<dbReference type="RefSeq" id="WP_264713787.1">
    <property type="nucleotide sequence ID" value="NZ_JAPDNT010000006.1"/>
</dbReference>
<reference evidence="4" key="1">
    <citation type="submission" date="2022-09" db="EMBL/GenBank/DDBJ databases">
        <title>Rhodovastum sp. nov. RN2-1 isolated from soil in Seongnam, South Korea.</title>
        <authorList>
            <person name="Le N.T."/>
        </authorList>
    </citation>
    <scope>NUCLEOTIDE SEQUENCE</scope>
    <source>
        <strain evidence="4">RN2-1</strain>
    </source>
</reference>
<accession>A0AA41YLV4</accession>
<evidence type="ECO:0000313" key="4">
    <source>
        <dbReference type="EMBL" id="MCW3475095.1"/>
    </source>
</evidence>
<evidence type="ECO:0000313" key="5">
    <source>
        <dbReference type="Proteomes" id="UP001165679"/>
    </source>
</evidence>
<keyword evidence="3" id="KW-0812">Transmembrane</keyword>
<dbReference type="Gene3D" id="6.10.250.2080">
    <property type="match status" value="1"/>
</dbReference>
<organism evidence="4 5">
    <name type="scientific">Limobrevibacterium gyesilva</name>
    <dbReference type="NCBI Taxonomy" id="2991712"/>
    <lineage>
        <taxon>Bacteria</taxon>
        <taxon>Pseudomonadati</taxon>
        <taxon>Pseudomonadota</taxon>
        <taxon>Alphaproteobacteria</taxon>
        <taxon>Acetobacterales</taxon>
        <taxon>Acetobacteraceae</taxon>
        <taxon>Limobrevibacterium</taxon>
    </lineage>
</organism>
<comment type="similarity">
    <text evidence="1">Belongs to the type III secretion exporter family.</text>
</comment>
<sequence length="362" mass="39079">MADQEDRTEAASARRLQRAREEGNVPISRELSALAVMGSAALVLAMAAPAMAQALARRMAVFLEQAHRLDPVAAMHEAALATIAAAAPFVLAALVAGAAAILLQTGFLLNLSALMPKLDRLDPRRGLKRVFGLTVLTEAGKSVLKVGVVAWAGWQALPALMPQLRQALAWDAGGLTDGLTRQVMRILFSMLAAQAVIATLDVVRARLQHARSLRMSREDLRDEHKETEGDPRIKGRIRQIRVQRARKRMMAAVPTATVVLTNPTHYAVALAYDRAGGGAPKVVAKGVDDVAARIREVAQRSRVPLVANPPLARALYRVALDAEIPAEHYKAVAEIVAYVWRLSGRVRAARAAESRLRAGARE</sequence>
<dbReference type="AlphaFoldDB" id="A0AA41YLV4"/>
<keyword evidence="3" id="KW-0472">Membrane</keyword>
<keyword evidence="5" id="KW-1185">Reference proteome</keyword>
<gene>
    <name evidence="4" type="ORF">OL599_10985</name>
</gene>
<dbReference type="PANTHER" id="PTHR30531:SF12">
    <property type="entry name" value="FLAGELLAR BIOSYNTHETIC PROTEIN FLHB"/>
    <property type="match status" value="1"/>
</dbReference>
<name>A0AA41YLV4_9PROT</name>